<dbReference type="InterPro" id="IPR004623">
    <property type="entry name" value="KdpA"/>
</dbReference>
<accession>A0A8G2CJ00</accession>
<comment type="subunit">
    <text evidence="9">The system is composed of three essential subunits: KdpA, KdpB and KdpC.</text>
</comment>
<dbReference type="EMBL" id="FTNE01000004">
    <property type="protein sequence ID" value="SIQ39494.1"/>
    <property type="molecule type" value="Genomic_DNA"/>
</dbReference>
<evidence type="ECO:0000313" key="11">
    <source>
        <dbReference type="Proteomes" id="UP000186308"/>
    </source>
</evidence>
<dbReference type="PIRSF" id="PIRSF001294">
    <property type="entry name" value="K_ATPaseA"/>
    <property type="match status" value="1"/>
</dbReference>
<feature type="transmembrane region" description="Helical" evidence="9">
    <location>
        <begin position="420"/>
        <end position="438"/>
    </location>
</feature>
<evidence type="ECO:0000313" key="10">
    <source>
        <dbReference type="EMBL" id="SIQ39494.1"/>
    </source>
</evidence>
<feature type="transmembrane region" description="Helical" evidence="9">
    <location>
        <begin position="6"/>
        <end position="28"/>
    </location>
</feature>
<proteinExistence type="inferred from homology"/>
<comment type="subcellular location">
    <subcellularLocation>
        <location evidence="9">Cell membrane</location>
        <topology evidence="9">Multi-pass membrane protein</topology>
    </subcellularLocation>
</comment>
<dbReference type="HAMAP" id="MF_00275">
    <property type="entry name" value="KdpA"/>
    <property type="match status" value="1"/>
</dbReference>
<dbReference type="Pfam" id="PF03814">
    <property type="entry name" value="KdpA"/>
    <property type="match status" value="1"/>
</dbReference>
<dbReference type="RefSeq" id="WP_029310491.1">
    <property type="nucleotide sequence ID" value="NZ_FTNE01000004.1"/>
</dbReference>
<keyword evidence="5 9" id="KW-0630">Potassium</keyword>
<comment type="caution">
    <text evidence="10">The sequence shown here is derived from an EMBL/GenBank/DDBJ whole genome shotgun (WGS) entry which is preliminary data.</text>
</comment>
<feature type="transmembrane region" description="Helical" evidence="9">
    <location>
        <begin position="59"/>
        <end position="81"/>
    </location>
</feature>
<feature type="transmembrane region" description="Helical" evidence="9">
    <location>
        <begin position="527"/>
        <end position="545"/>
    </location>
</feature>
<dbReference type="OrthoDB" id="9763796at2"/>
<keyword evidence="3 9" id="KW-0633">Potassium transport</keyword>
<evidence type="ECO:0000256" key="6">
    <source>
        <dbReference type="ARBA" id="ARBA00022989"/>
    </source>
</evidence>
<keyword evidence="7 9" id="KW-0406">Ion transport</keyword>
<feature type="transmembrane region" description="Helical" evidence="9">
    <location>
        <begin position="380"/>
        <end position="399"/>
    </location>
</feature>
<dbReference type="GO" id="GO:0005886">
    <property type="term" value="C:plasma membrane"/>
    <property type="evidence" value="ECO:0007669"/>
    <property type="project" value="UniProtKB-SubCell"/>
</dbReference>
<feature type="transmembrane region" description="Helical" evidence="9">
    <location>
        <begin position="484"/>
        <end position="506"/>
    </location>
</feature>
<sequence length="565" mass="59254">MTTYGILYIGLALILVLGSAFPLGAYMARLFEGKIRLLAPVETGIYRICGIDPARQMGWASYAIALLMLSVVHFGLLYAILRLQYYLPFNPQHIAGMAPMLAFNTAASFTTNTNWQAYAPESMISNGAQMFGLVVHMFISAAAGIAVAAALMRAFVSGGLKTLGNVYVDIVRITLYLLLPVALVAAVVLLIAGIPMTFDAFPTVHTLAGGTQTIGRGPLALQEAIKELGTNGGGFFNANSSHPFENPNALTNLFEIWLLLVIGFALPIAFGHMVGRKREGIALFAAMALILGLAMVGDYAAEAANNPILVHAGVMAKPGNMVGKEMRFGIAQSTTFNTAATGTSTGAVNSVTDSYTPLGGLIPMFLMQLDEVAPGGVGSGLYGMVLFALLAVFVAGLMVGRTPEYLGKKVQSREIKLAMLAVLIQTMFILAGAGFSLLTKSGLGSLDNAGPHGLTEMLYGWTSATENNGSAFAGLSANTPLLDYGLGLAMLFGRFAVLIPVLAIAGSLALKPKLPQSTGTFPTDGPLFVGLLIGVIIILGGLQFMPADTLGPLAEHYLMLAGKTF</sequence>
<evidence type="ECO:0000256" key="8">
    <source>
        <dbReference type="ARBA" id="ARBA00023136"/>
    </source>
</evidence>
<name>A0A8G2CJ00_ACIRU</name>
<evidence type="ECO:0000256" key="3">
    <source>
        <dbReference type="ARBA" id="ARBA00022538"/>
    </source>
</evidence>
<evidence type="ECO:0000256" key="5">
    <source>
        <dbReference type="ARBA" id="ARBA00022958"/>
    </source>
</evidence>
<comment type="similarity">
    <text evidence="9">Belongs to the KdpA family.</text>
</comment>
<dbReference type="GO" id="GO:0008556">
    <property type="term" value="F:P-type potassium transmembrane transporter activity"/>
    <property type="evidence" value="ECO:0007669"/>
    <property type="project" value="InterPro"/>
</dbReference>
<keyword evidence="6 9" id="KW-1133">Transmembrane helix</keyword>
<evidence type="ECO:0000256" key="9">
    <source>
        <dbReference type="HAMAP-Rule" id="MF_00275"/>
    </source>
</evidence>
<evidence type="ECO:0000256" key="1">
    <source>
        <dbReference type="ARBA" id="ARBA00022448"/>
    </source>
</evidence>
<dbReference type="PANTHER" id="PTHR30607:SF2">
    <property type="entry name" value="POTASSIUM-TRANSPORTING ATPASE POTASSIUM-BINDING SUBUNIT"/>
    <property type="match status" value="1"/>
</dbReference>
<evidence type="ECO:0000256" key="2">
    <source>
        <dbReference type="ARBA" id="ARBA00022475"/>
    </source>
</evidence>
<evidence type="ECO:0000256" key="7">
    <source>
        <dbReference type="ARBA" id="ARBA00023065"/>
    </source>
</evidence>
<keyword evidence="1 9" id="KW-0813">Transport</keyword>
<keyword evidence="8 9" id="KW-0472">Membrane</keyword>
<evidence type="ECO:0000256" key="4">
    <source>
        <dbReference type="ARBA" id="ARBA00022692"/>
    </source>
</evidence>
<dbReference type="AlphaFoldDB" id="A0A8G2CJ00"/>
<reference evidence="10 11" key="1">
    <citation type="submission" date="2017-01" db="EMBL/GenBank/DDBJ databases">
        <authorList>
            <person name="Varghese N."/>
            <person name="Submissions S."/>
        </authorList>
    </citation>
    <scope>NUCLEOTIDE SEQUENCE [LARGE SCALE GENOMIC DNA]</scope>
    <source>
        <strain evidence="10 11">ATCC 35905</strain>
    </source>
</reference>
<organism evidence="10 11">
    <name type="scientific">Acidiphilium rubrum</name>
    <dbReference type="NCBI Taxonomy" id="526"/>
    <lineage>
        <taxon>Bacteria</taxon>
        <taxon>Pseudomonadati</taxon>
        <taxon>Pseudomonadota</taxon>
        <taxon>Alphaproteobacteria</taxon>
        <taxon>Acetobacterales</taxon>
        <taxon>Acidocellaceae</taxon>
        <taxon>Acidiphilium</taxon>
    </lineage>
</organism>
<dbReference type="Proteomes" id="UP000186308">
    <property type="component" value="Unassembled WGS sequence"/>
</dbReference>
<dbReference type="GO" id="GO:0030955">
    <property type="term" value="F:potassium ion binding"/>
    <property type="evidence" value="ECO:0007669"/>
    <property type="project" value="UniProtKB-UniRule"/>
</dbReference>
<feature type="transmembrane region" description="Helical" evidence="9">
    <location>
        <begin position="130"/>
        <end position="152"/>
    </location>
</feature>
<protein>
    <recommendedName>
        <fullName evidence="9">Potassium-transporting ATPase potassium-binding subunit</fullName>
    </recommendedName>
    <alternativeName>
        <fullName evidence="9">ATP phosphohydrolase [potassium-transporting] A chain</fullName>
    </alternativeName>
    <alternativeName>
        <fullName evidence="9">Potassium-binding and translocating subunit A</fullName>
    </alternativeName>
    <alternativeName>
        <fullName evidence="9">Potassium-translocating ATPase A chain</fullName>
    </alternativeName>
</protein>
<feature type="transmembrane region" description="Helical" evidence="9">
    <location>
        <begin position="281"/>
        <end position="301"/>
    </location>
</feature>
<dbReference type="NCBIfam" id="TIGR00680">
    <property type="entry name" value="kdpA"/>
    <property type="match status" value="1"/>
</dbReference>
<feature type="transmembrane region" description="Helical" evidence="9">
    <location>
        <begin position="256"/>
        <end position="274"/>
    </location>
</feature>
<feature type="transmembrane region" description="Helical" evidence="9">
    <location>
        <begin position="173"/>
        <end position="194"/>
    </location>
</feature>
<dbReference type="PANTHER" id="PTHR30607">
    <property type="entry name" value="POTASSIUM-TRANSPORTING ATPASE A CHAIN"/>
    <property type="match status" value="1"/>
</dbReference>
<comment type="function">
    <text evidence="9">Part of the high-affinity ATP-driven potassium transport (or Kdp) system, which catalyzes the hydrolysis of ATP coupled with the electrogenic transport of potassium into the cytoplasm. This subunit binds the extracellular potassium ions and delivers the ions to the membrane domain of KdpB through an intramembrane tunnel.</text>
</comment>
<keyword evidence="2 9" id="KW-1003">Cell membrane</keyword>
<keyword evidence="4 9" id="KW-0812">Transmembrane</keyword>
<gene>
    <name evidence="9" type="primary">kdpA</name>
    <name evidence="10" type="ORF">SAMN05421828_10497</name>
</gene>
<keyword evidence="11" id="KW-1185">Reference proteome</keyword>